<organism evidence="3 4">
    <name type="scientific">Filimonas zeae</name>
    <dbReference type="NCBI Taxonomy" id="1737353"/>
    <lineage>
        <taxon>Bacteria</taxon>
        <taxon>Pseudomonadati</taxon>
        <taxon>Bacteroidota</taxon>
        <taxon>Chitinophagia</taxon>
        <taxon>Chitinophagales</taxon>
        <taxon>Chitinophagaceae</taxon>
        <taxon>Filimonas</taxon>
    </lineage>
</organism>
<dbReference type="Pfam" id="PF14771">
    <property type="entry name" value="DUF4476"/>
    <property type="match status" value="1"/>
</dbReference>
<reference evidence="3" key="1">
    <citation type="journal article" date="2014" name="Int. J. Syst. Evol. Microbiol.">
        <title>Complete genome sequence of Corynebacterium casei LMG S-19264T (=DSM 44701T), isolated from a smear-ripened cheese.</title>
        <authorList>
            <consortium name="US DOE Joint Genome Institute (JGI-PGF)"/>
            <person name="Walter F."/>
            <person name="Albersmeier A."/>
            <person name="Kalinowski J."/>
            <person name="Ruckert C."/>
        </authorList>
    </citation>
    <scope>NUCLEOTIDE SEQUENCE</scope>
    <source>
        <strain evidence="3">CGMCC 1.15290</strain>
    </source>
</reference>
<dbReference type="AlphaFoldDB" id="A0A917J2N5"/>
<evidence type="ECO:0000313" key="4">
    <source>
        <dbReference type="Proteomes" id="UP000627292"/>
    </source>
</evidence>
<dbReference type="Proteomes" id="UP000627292">
    <property type="component" value="Unassembled WGS sequence"/>
</dbReference>
<dbReference type="EMBL" id="BMIB01000005">
    <property type="protein sequence ID" value="GGH78590.1"/>
    <property type="molecule type" value="Genomic_DNA"/>
</dbReference>
<evidence type="ECO:0000259" key="2">
    <source>
        <dbReference type="Pfam" id="PF14771"/>
    </source>
</evidence>
<accession>A0A917J2N5</accession>
<feature type="region of interest" description="Disordered" evidence="1">
    <location>
        <begin position="218"/>
        <end position="238"/>
    </location>
</feature>
<feature type="domain" description="DUF4476" evidence="2">
    <location>
        <begin position="267"/>
        <end position="355"/>
    </location>
</feature>
<gene>
    <name evidence="3" type="ORF">GCM10011379_46670</name>
</gene>
<feature type="region of interest" description="Disordered" evidence="1">
    <location>
        <begin position="58"/>
        <end position="80"/>
    </location>
</feature>
<evidence type="ECO:0000256" key="1">
    <source>
        <dbReference type="SAM" id="MobiDB-lite"/>
    </source>
</evidence>
<name>A0A917J2N5_9BACT</name>
<reference evidence="3" key="2">
    <citation type="submission" date="2020-09" db="EMBL/GenBank/DDBJ databases">
        <authorList>
            <person name="Sun Q."/>
            <person name="Zhou Y."/>
        </authorList>
    </citation>
    <scope>NUCLEOTIDE SEQUENCE</scope>
    <source>
        <strain evidence="3">CGMCC 1.15290</strain>
    </source>
</reference>
<feature type="compositionally biased region" description="Polar residues" evidence="1">
    <location>
        <begin position="69"/>
        <end position="80"/>
    </location>
</feature>
<feature type="compositionally biased region" description="Low complexity" evidence="1">
    <location>
        <begin position="58"/>
        <end position="68"/>
    </location>
</feature>
<sequence length="357" mass="38741">MLGFTGSKQPAFEFAMEVNADAGYALKNYDEKGWGLYNLQSMAVVMGTALLQALPQQQPVKQQPVATTSSAPKTTGNNQFGDMLAQAVDDPDLAKRNTPAPADKSATPVTAATKPAVKPAQKPATDTVIAAEEEDVAANASTKGVIKAQENQDEKGTGMVFIDFNNKGSDTVKIFIPVMPPVDSVKVAEAKPEAQKEVPVMPTQADTAVVPKETTAVNNPFYNKPAEATPTGAQEKREPEIVDSAVFELPEKKIASYNSNCTGGMASDKDLDKLKKRMVGEGGDDKMIAAARKAFKSKCYTTAQIKELGMLFFTDESRYSFYDASYPFVYDVANFSSLEAMLLEDYYKKRFRAMLRS</sequence>
<comment type="caution">
    <text evidence="3">The sequence shown here is derived from an EMBL/GenBank/DDBJ whole genome shotgun (WGS) entry which is preliminary data.</text>
</comment>
<feature type="region of interest" description="Disordered" evidence="1">
    <location>
        <begin position="93"/>
        <end position="122"/>
    </location>
</feature>
<evidence type="ECO:0000313" key="3">
    <source>
        <dbReference type="EMBL" id="GGH78590.1"/>
    </source>
</evidence>
<protein>
    <recommendedName>
        <fullName evidence="2">DUF4476 domain-containing protein</fullName>
    </recommendedName>
</protein>
<keyword evidence="4" id="KW-1185">Reference proteome</keyword>
<dbReference type="InterPro" id="IPR028011">
    <property type="entry name" value="DUF4476"/>
</dbReference>
<feature type="compositionally biased region" description="Low complexity" evidence="1">
    <location>
        <begin position="104"/>
        <end position="122"/>
    </location>
</feature>
<proteinExistence type="predicted"/>